<evidence type="ECO:0000313" key="3">
    <source>
        <dbReference type="EMBL" id="GHO99506.1"/>
    </source>
</evidence>
<dbReference type="InterPro" id="IPR016032">
    <property type="entry name" value="Sig_transdc_resp-reg_C-effctor"/>
</dbReference>
<reference evidence="3" key="1">
    <citation type="submission" date="2020-10" db="EMBL/GenBank/DDBJ databases">
        <title>Taxonomic study of unclassified bacteria belonging to the class Ktedonobacteria.</title>
        <authorList>
            <person name="Yabe S."/>
            <person name="Wang C.M."/>
            <person name="Zheng Y."/>
            <person name="Sakai Y."/>
            <person name="Cavaletti L."/>
            <person name="Monciardini P."/>
            <person name="Donadio S."/>
        </authorList>
    </citation>
    <scope>NUCLEOTIDE SEQUENCE</scope>
    <source>
        <strain evidence="3">ID150040</strain>
    </source>
</reference>
<dbReference type="PRINTS" id="PR00038">
    <property type="entry name" value="HTHLUXR"/>
</dbReference>
<dbReference type="EMBL" id="BNJK01000002">
    <property type="protein sequence ID" value="GHO99506.1"/>
    <property type="molecule type" value="Genomic_DNA"/>
</dbReference>
<keyword evidence="1" id="KW-0238">DNA-binding</keyword>
<dbReference type="Gene3D" id="1.10.10.10">
    <property type="entry name" value="Winged helix-like DNA-binding domain superfamily/Winged helix DNA-binding domain"/>
    <property type="match status" value="1"/>
</dbReference>
<dbReference type="InterPro" id="IPR036388">
    <property type="entry name" value="WH-like_DNA-bd_sf"/>
</dbReference>
<dbReference type="GO" id="GO:0003677">
    <property type="term" value="F:DNA binding"/>
    <property type="evidence" value="ECO:0007669"/>
    <property type="project" value="UniProtKB-KW"/>
</dbReference>
<organism evidence="3 4">
    <name type="scientific">Reticulibacter mediterranei</name>
    <dbReference type="NCBI Taxonomy" id="2778369"/>
    <lineage>
        <taxon>Bacteria</taxon>
        <taxon>Bacillati</taxon>
        <taxon>Chloroflexota</taxon>
        <taxon>Ktedonobacteria</taxon>
        <taxon>Ktedonobacterales</taxon>
        <taxon>Reticulibacteraceae</taxon>
        <taxon>Reticulibacter</taxon>
    </lineage>
</organism>
<dbReference type="PANTHER" id="PTHR43214">
    <property type="entry name" value="TWO-COMPONENT RESPONSE REGULATOR"/>
    <property type="match status" value="1"/>
</dbReference>
<keyword evidence="4" id="KW-1185">Reference proteome</keyword>
<feature type="domain" description="HTH luxR-type" evidence="2">
    <location>
        <begin position="96"/>
        <end position="161"/>
    </location>
</feature>
<protein>
    <recommendedName>
        <fullName evidence="2">HTH luxR-type domain-containing protein</fullName>
    </recommendedName>
</protein>
<evidence type="ECO:0000259" key="2">
    <source>
        <dbReference type="PROSITE" id="PS50043"/>
    </source>
</evidence>
<dbReference type="CDD" id="cd06170">
    <property type="entry name" value="LuxR_C_like"/>
    <property type="match status" value="1"/>
</dbReference>
<accession>A0A8J3IRL7</accession>
<dbReference type="PANTHER" id="PTHR43214:SF43">
    <property type="entry name" value="TWO-COMPONENT RESPONSE REGULATOR"/>
    <property type="match status" value="1"/>
</dbReference>
<dbReference type="GO" id="GO:0006355">
    <property type="term" value="P:regulation of DNA-templated transcription"/>
    <property type="evidence" value="ECO:0007669"/>
    <property type="project" value="InterPro"/>
</dbReference>
<sequence length="181" mass="20155">MSRRGDQMVLQAALAYSAANKAKTTTEKGTVIVQERYDAIGHARLHVWHISEGAVAWTDFSSADLDKLSLYGIKDPYGAIWLSVGRQVVTQPMSELEQCSDALSPALLRVLCEVAGGYSNTEIAQHLDLSLHTVRLHIYTIMKKLGIHNRVHLVIYALKAGLISLDEVEMPERTKDQQEQQ</sequence>
<comment type="caution">
    <text evidence="3">The sequence shown here is derived from an EMBL/GenBank/DDBJ whole genome shotgun (WGS) entry which is preliminary data.</text>
</comment>
<gene>
    <name evidence="3" type="ORF">KSF_095540</name>
</gene>
<name>A0A8J3IRL7_9CHLR</name>
<dbReference type="InterPro" id="IPR039420">
    <property type="entry name" value="WalR-like"/>
</dbReference>
<dbReference type="Pfam" id="PF00196">
    <property type="entry name" value="GerE"/>
    <property type="match status" value="1"/>
</dbReference>
<evidence type="ECO:0000313" key="4">
    <source>
        <dbReference type="Proteomes" id="UP000597444"/>
    </source>
</evidence>
<evidence type="ECO:0000256" key="1">
    <source>
        <dbReference type="ARBA" id="ARBA00023125"/>
    </source>
</evidence>
<dbReference type="RefSeq" id="WP_220210147.1">
    <property type="nucleotide sequence ID" value="NZ_BNJK01000002.1"/>
</dbReference>
<dbReference type="AlphaFoldDB" id="A0A8J3IRL7"/>
<dbReference type="Proteomes" id="UP000597444">
    <property type="component" value="Unassembled WGS sequence"/>
</dbReference>
<proteinExistence type="predicted"/>
<dbReference type="SUPFAM" id="SSF46894">
    <property type="entry name" value="C-terminal effector domain of the bipartite response regulators"/>
    <property type="match status" value="1"/>
</dbReference>
<dbReference type="PROSITE" id="PS50043">
    <property type="entry name" value="HTH_LUXR_2"/>
    <property type="match status" value="1"/>
</dbReference>
<dbReference type="SMART" id="SM00421">
    <property type="entry name" value="HTH_LUXR"/>
    <property type="match status" value="1"/>
</dbReference>
<dbReference type="InterPro" id="IPR000792">
    <property type="entry name" value="Tscrpt_reg_LuxR_C"/>
</dbReference>